<name>A0ABQ5DIT5_9ASTR</name>
<evidence type="ECO:0000313" key="3">
    <source>
        <dbReference type="Proteomes" id="UP001151760"/>
    </source>
</evidence>
<keyword evidence="1" id="KW-1133">Transmembrane helix</keyword>
<organism evidence="2 3">
    <name type="scientific">Tanacetum coccineum</name>
    <dbReference type="NCBI Taxonomy" id="301880"/>
    <lineage>
        <taxon>Eukaryota</taxon>
        <taxon>Viridiplantae</taxon>
        <taxon>Streptophyta</taxon>
        <taxon>Embryophyta</taxon>
        <taxon>Tracheophyta</taxon>
        <taxon>Spermatophyta</taxon>
        <taxon>Magnoliopsida</taxon>
        <taxon>eudicotyledons</taxon>
        <taxon>Gunneridae</taxon>
        <taxon>Pentapetalae</taxon>
        <taxon>asterids</taxon>
        <taxon>campanulids</taxon>
        <taxon>Asterales</taxon>
        <taxon>Asteraceae</taxon>
        <taxon>Asteroideae</taxon>
        <taxon>Anthemideae</taxon>
        <taxon>Anthemidinae</taxon>
        <taxon>Tanacetum</taxon>
    </lineage>
</organism>
<dbReference type="Proteomes" id="UP001151760">
    <property type="component" value="Unassembled WGS sequence"/>
</dbReference>
<evidence type="ECO:0000256" key="1">
    <source>
        <dbReference type="SAM" id="Phobius"/>
    </source>
</evidence>
<evidence type="ECO:0000313" key="2">
    <source>
        <dbReference type="EMBL" id="GJT36729.1"/>
    </source>
</evidence>
<accession>A0ABQ5DIT5</accession>
<comment type="caution">
    <text evidence="2">The sequence shown here is derived from an EMBL/GenBank/DDBJ whole genome shotgun (WGS) entry which is preliminary data.</text>
</comment>
<keyword evidence="1" id="KW-0812">Transmembrane</keyword>
<sequence>MANIYFTRITKDAESSYSLSPRQMALLAILKEDHTSELAFVWRPFILCLTKLCSACSRVFVGDYLWGLRCVYVLGLSGLSIVTIWSRWYVWMTGSSPCTQTWMFWFLALWSGVWNDAAHRKRRLRTDAVTLLKRVRNFLMAQDIGARAAGHIFNRIEFSITKGVRAQIVSRFPYNVL</sequence>
<feature type="transmembrane region" description="Helical" evidence="1">
    <location>
        <begin position="70"/>
        <end position="90"/>
    </location>
</feature>
<reference evidence="2" key="2">
    <citation type="submission" date="2022-01" db="EMBL/GenBank/DDBJ databases">
        <authorList>
            <person name="Yamashiro T."/>
            <person name="Shiraishi A."/>
            <person name="Satake H."/>
            <person name="Nakayama K."/>
        </authorList>
    </citation>
    <scope>NUCLEOTIDE SEQUENCE</scope>
</reference>
<reference evidence="2" key="1">
    <citation type="journal article" date="2022" name="Int. J. Mol. Sci.">
        <title>Draft Genome of Tanacetum Coccineum: Genomic Comparison of Closely Related Tanacetum-Family Plants.</title>
        <authorList>
            <person name="Yamashiro T."/>
            <person name="Shiraishi A."/>
            <person name="Nakayama K."/>
            <person name="Satake H."/>
        </authorList>
    </citation>
    <scope>NUCLEOTIDE SEQUENCE</scope>
</reference>
<gene>
    <name evidence="2" type="ORF">Tco_0936594</name>
</gene>
<keyword evidence="3" id="KW-1185">Reference proteome</keyword>
<proteinExistence type="predicted"/>
<dbReference type="EMBL" id="BQNB010015164">
    <property type="protein sequence ID" value="GJT36729.1"/>
    <property type="molecule type" value="Genomic_DNA"/>
</dbReference>
<protein>
    <submittedName>
        <fullName evidence="2">Uncharacterized protein</fullName>
    </submittedName>
</protein>
<keyword evidence="1" id="KW-0472">Membrane</keyword>
<feature type="transmembrane region" description="Helical" evidence="1">
    <location>
        <begin position="102"/>
        <end position="118"/>
    </location>
</feature>